<dbReference type="SUPFAM" id="SSF51679">
    <property type="entry name" value="Bacterial luciferase-like"/>
    <property type="match status" value="1"/>
</dbReference>
<keyword evidence="1" id="KW-0285">Flavoprotein</keyword>
<evidence type="ECO:0000313" key="8">
    <source>
        <dbReference type="Proteomes" id="UP001142400"/>
    </source>
</evidence>
<keyword evidence="2" id="KW-0288">FMN</keyword>
<sequence>MTRRLILNVNVLDFGQTISARDFSGLPAARVADVDYYVEQAKAAERGTLDALFLADGPALQGDPRGRGGRALEPSLILTAIAEATDHLGVIGTLSTTYNDPVELADRLLALDHVSGGRAAWNAVTTYSPPAAENFGLPGRPDRATRYRRADEFVDVVLGLWQAALDGVDPHHDGEFFHIHGRLPLGASPQGHPLLLQAGGSPQGRELAGRAANGVFTAELTLDAGIEHYELVKQAAVRHGRSRGDLAVLPGLITVVGSTHAEAEERLTRTRELLPRDHETVRLGDMLGYDLRGVGLDDPFPQDALGELADPQAFTASLGFRESLVRALSKRPYTFRDVLDEFGNGGHRRIVGSPEEIADTIQEWFEAGAADGFNLMPDAFPSGLDDFVDQVVPVLRKRGLFRHEYEEKTLRGRWGIEEPKAAHQADHLVGRSFDAAPESRGDRFLRHFGPDPVNWVRETETDHDVVVVGGGQAGLGIGFALRRAGIGRLSVIDAAAPGTTGVWKTIARMHTLRTPKIWPEPEFGHPELSFRAWYEERHGQAAYEALHRIPRLPWAAYIDWIEDTLRVPVRHRTRLVSVAPHEHGLALELVVTDENGNEERRTEVTRRLVFANGVEGTGGFSFPEAFDGLPRELYAHTGEPIDFDNLTGKKIGVLGAGASALDAAATALEAGAAEAHVFTRREKLLIQGDAPQGPANIGARENFHRRPDAERWKLKVTIARAGRSCTLASVKRAAAFDGFAVHLSAGWNTAVATADGVQVEADDGTHRFDFLIAGTGYQYDPDTQAELALIADQIALWEHRYQPPDDLANAGLGRWPYLGDGYEFQEREPGKAPWVTRIHVFSAGAAMSFGIPVGDTQSLPTGIPRLVDAVGAALFAEDATLPPASVPGGTPGQSTEDPFLRFYVGHVRQAAATEG</sequence>
<evidence type="ECO:0000256" key="5">
    <source>
        <dbReference type="ARBA" id="ARBA00033748"/>
    </source>
</evidence>
<protein>
    <submittedName>
        <fullName evidence="7">NtaA/DmoA family FMN-dependent monooxygenase</fullName>
        <ecNumber evidence="7">1.14.-.-</ecNumber>
    </submittedName>
</protein>
<evidence type="ECO:0000256" key="4">
    <source>
        <dbReference type="ARBA" id="ARBA00023033"/>
    </source>
</evidence>
<dbReference type="RefSeq" id="WP_257631170.1">
    <property type="nucleotide sequence ID" value="NZ_JANIIC010000012.1"/>
</dbReference>
<dbReference type="PANTHER" id="PTHR30011">
    <property type="entry name" value="ALKANESULFONATE MONOOXYGENASE-RELATED"/>
    <property type="match status" value="1"/>
</dbReference>
<gene>
    <name evidence="7" type="ORF">NQU54_12875</name>
</gene>
<dbReference type="GO" id="GO:0016705">
    <property type="term" value="F:oxidoreductase activity, acting on paired donors, with incorporation or reduction of molecular oxygen"/>
    <property type="evidence" value="ECO:0007669"/>
    <property type="project" value="InterPro"/>
</dbReference>
<dbReference type="InterPro" id="IPR011251">
    <property type="entry name" value="Luciferase-like_dom"/>
</dbReference>
<dbReference type="Gene3D" id="3.50.50.60">
    <property type="entry name" value="FAD/NAD(P)-binding domain"/>
    <property type="match status" value="1"/>
</dbReference>
<dbReference type="EC" id="1.14.-.-" evidence="7"/>
<dbReference type="GO" id="GO:0004497">
    <property type="term" value="F:monooxygenase activity"/>
    <property type="evidence" value="ECO:0007669"/>
    <property type="project" value="UniProtKB-KW"/>
</dbReference>
<comment type="similarity">
    <text evidence="5">Belongs to the NtaA/SnaA/DszA monooxygenase family.</text>
</comment>
<dbReference type="Proteomes" id="UP001142400">
    <property type="component" value="Unassembled WGS sequence"/>
</dbReference>
<dbReference type="Pfam" id="PF13738">
    <property type="entry name" value="Pyr_redox_3"/>
    <property type="match status" value="1"/>
</dbReference>
<name>A0A9X2LU16_STRMQ</name>
<evidence type="ECO:0000313" key="7">
    <source>
        <dbReference type="EMBL" id="MCQ8829951.1"/>
    </source>
</evidence>
<keyword evidence="8" id="KW-1185">Reference proteome</keyword>
<dbReference type="SUPFAM" id="SSF51905">
    <property type="entry name" value="FAD/NAD(P)-binding domain"/>
    <property type="match status" value="1"/>
</dbReference>
<keyword evidence="3 7" id="KW-0560">Oxidoreductase</keyword>
<evidence type="ECO:0000256" key="1">
    <source>
        <dbReference type="ARBA" id="ARBA00022630"/>
    </source>
</evidence>
<dbReference type="InterPro" id="IPR036661">
    <property type="entry name" value="Luciferase-like_sf"/>
</dbReference>
<dbReference type="Gene3D" id="3.20.20.30">
    <property type="entry name" value="Luciferase-like domain"/>
    <property type="match status" value="1"/>
</dbReference>
<evidence type="ECO:0000256" key="2">
    <source>
        <dbReference type="ARBA" id="ARBA00022643"/>
    </source>
</evidence>
<keyword evidence="4 7" id="KW-0503">Monooxygenase</keyword>
<organism evidence="7 8">
    <name type="scientific">Streptomyces malaysiensis subsp. samsunensis</name>
    <dbReference type="NCBI Taxonomy" id="459658"/>
    <lineage>
        <taxon>Bacteria</taxon>
        <taxon>Bacillati</taxon>
        <taxon>Actinomycetota</taxon>
        <taxon>Actinomycetes</taxon>
        <taxon>Kitasatosporales</taxon>
        <taxon>Streptomycetaceae</taxon>
        <taxon>Streptomyces</taxon>
        <taxon>Streptomyces violaceusniger group</taxon>
    </lineage>
</organism>
<dbReference type="NCBIfam" id="TIGR03860">
    <property type="entry name" value="FMN_nitrolo"/>
    <property type="match status" value="1"/>
</dbReference>
<accession>A0A9X2LU16</accession>
<dbReference type="CDD" id="cd01095">
    <property type="entry name" value="Nitrilotriacetate_monoxgenase"/>
    <property type="match status" value="1"/>
</dbReference>
<dbReference type="AlphaFoldDB" id="A0A9X2LU16"/>
<proteinExistence type="inferred from homology"/>
<evidence type="ECO:0000259" key="6">
    <source>
        <dbReference type="Pfam" id="PF00296"/>
    </source>
</evidence>
<dbReference type="InterPro" id="IPR016215">
    <property type="entry name" value="NTA_MOA"/>
</dbReference>
<evidence type="ECO:0000256" key="3">
    <source>
        <dbReference type="ARBA" id="ARBA00023002"/>
    </source>
</evidence>
<reference evidence="7" key="1">
    <citation type="submission" date="2022-06" db="EMBL/GenBank/DDBJ databases">
        <title>WGS of actinobacteria.</title>
        <authorList>
            <person name="Thawai C."/>
        </authorList>
    </citation>
    <scope>NUCLEOTIDE SEQUENCE</scope>
    <source>
        <strain evidence="7">DSM 42010</strain>
    </source>
</reference>
<feature type="domain" description="Luciferase-like" evidence="6">
    <location>
        <begin position="23"/>
        <end position="369"/>
    </location>
</feature>
<dbReference type="InterPro" id="IPR036188">
    <property type="entry name" value="FAD/NAD-bd_sf"/>
</dbReference>
<dbReference type="InterPro" id="IPR051260">
    <property type="entry name" value="Diverse_substr_monoxygenases"/>
</dbReference>
<dbReference type="PANTHER" id="PTHR30011:SF16">
    <property type="entry name" value="C2H2 FINGER DOMAIN TRANSCRIPTION FACTOR (EUROFUNG)-RELATED"/>
    <property type="match status" value="1"/>
</dbReference>
<dbReference type="EMBL" id="JANIIC010000012">
    <property type="protein sequence ID" value="MCQ8829951.1"/>
    <property type="molecule type" value="Genomic_DNA"/>
</dbReference>
<comment type="caution">
    <text evidence="7">The sequence shown here is derived from an EMBL/GenBank/DDBJ whole genome shotgun (WGS) entry which is preliminary data.</text>
</comment>
<dbReference type="Pfam" id="PF00296">
    <property type="entry name" value="Bac_luciferase"/>
    <property type="match status" value="1"/>
</dbReference>